<dbReference type="InParanoid" id="A0A078A9F0"/>
<feature type="compositionally biased region" description="Polar residues" evidence="2">
    <location>
        <begin position="146"/>
        <end position="156"/>
    </location>
</feature>
<feature type="compositionally biased region" description="Low complexity" evidence="2">
    <location>
        <begin position="174"/>
        <end position="185"/>
    </location>
</feature>
<feature type="compositionally biased region" description="Basic and acidic residues" evidence="2">
    <location>
        <begin position="132"/>
        <end position="145"/>
    </location>
</feature>
<dbReference type="EMBL" id="CCKQ01007501">
    <property type="protein sequence ID" value="CDW78880.1"/>
    <property type="molecule type" value="Genomic_DNA"/>
</dbReference>
<dbReference type="Proteomes" id="UP000039865">
    <property type="component" value="Unassembled WGS sequence"/>
</dbReference>
<protein>
    <submittedName>
        <fullName evidence="3">Uncharacterized protein</fullName>
    </submittedName>
</protein>
<organism evidence="3 4">
    <name type="scientific">Stylonychia lemnae</name>
    <name type="common">Ciliate</name>
    <dbReference type="NCBI Taxonomy" id="5949"/>
    <lineage>
        <taxon>Eukaryota</taxon>
        <taxon>Sar</taxon>
        <taxon>Alveolata</taxon>
        <taxon>Ciliophora</taxon>
        <taxon>Intramacronucleata</taxon>
        <taxon>Spirotrichea</taxon>
        <taxon>Stichotrichia</taxon>
        <taxon>Sporadotrichida</taxon>
        <taxon>Oxytrichidae</taxon>
        <taxon>Stylonychinae</taxon>
        <taxon>Stylonychia</taxon>
    </lineage>
</organism>
<keyword evidence="1" id="KW-0175">Coiled coil</keyword>
<gene>
    <name evidence="3" type="primary">Contig16041.g17092</name>
    <name evidence="3" type="ORF">STYLEM_7865</name>
</gene>
<feature type="coiled-coil region" evidence="1">
    <location>
        <begin position="357"/>
        <end position="384"/>
    </location>
</feature>
<proteinExistence type="predicted"/>
<reference evidence="3 4" key="1">
    <citation type="submission" date="2014-06" db="EMBL/GenBank/DDBJ databases">
        <authorList>
            <person name="Swart Estienne"/>
        </authorList>
    </citation>
    <scope>NUCLEOTIDE SEQUENCE [LARGE SCALE GENOMIC DNA]</scope>
    <source>
        <strain evidence="3 4">130c</strain>
    </source>
</reference>
<name>A0A078A9F0_STYLE</name>
<evidence type="ECO:0000256" key="1">
    <source>
        <dbReference type="SAM" id="Coils"/>
    </source>
</evidence>
<feature type="region of interest" description="Disordered" evidence="2">
    <location>
        <begin position="132"/>
        <end position="156"/>
    </location>
</feature>
<keyword evidence="4" id="KW-1185">Reference proteome</keyword>
<evidence type="ECO:0000313" key="4">
    <source>
        <dbReference type="Proteomes" id="UP000039865"/>
    </source>
</evidence>
<feature type="region of interest" description="Disordered" evidence="2">
    <location>
        <begin position="173"/>
        <end position="210"/>
    </location>
</feature>
<accession>A0A078A9F0</accession>
<evidence type="ECO:0000313" key="3">
    <source>
        <dbReference type="EMBL" id="CDW78880.1"/>
    </source>
</evidence>
<evidence type="ECO:0000256" key="2">
    <source>
        <dbReference type="SAM" id="MobiDB-lite"/>
    </source>
</evidence>
<feature type="region of interest" description="Disordered" evidence="2">
    <location>
        <begin position="295"/>
        <end position="316"/>
    </location>
</feature>
<dbReference type="AlphaFoldDB" id="A0A078A9F0"/>
<sequence length="410" mass="46776">MGITNFKTNAKSVENSQLFKTLLEKEENAKFKQSYLSSNAASFKFAYQAYKQQKQKPLVEMISDKATFDSRTNNIINFNANPIQKDVIPSINITVNTHKSSSLSQKNTWLKHKKQVVKDELLMSQLNDRESQEHLMNQNDKDTISEKSPMSTEKIQYVTQPQRRLVRVIKKNISGSSENNQSQGGLKPAKAVRQLSPSKDLSPALSANRKDKTKTLINEILVNQNLMNQQQDKARFGSKNLFLRTASQKDLTQVQIPKQQSAQNLQSAVKQANLLAIKQKILPHLDAKHSENNPLTIQQHNNHHSRRIPLTDKESSSQQFQVGVSNQIATQGHNQIQQEEAQSKFNQLMNFSLDQQFSKIRTKLRAYQRKKKNLQKTINYIKNNHDGDDSIVITKSIGQKGVRFALDNDQ</sequence>